<accession>A0A0A0D0K0</accession>
<dbReference type="OrthoDB" id="211174at2"/>
<dbReference type="Pfam" id="PF09601">
    <property type="entry name" value="DUF2459"/>
    <property type="match status" value="1"/>
</dbReference>
<dbReference type="AlphaFoldDB" id="A0A0A0D0K0"/>
<reference evidence="1 2" key="1">
    <citation type="submission" date="2014-01" db="EMBL/GenBank/DDBJ databases">
        <title>Genome sequence determination for a cystic fibrosis isolate, Inquilinus limosus.</title>
        <authorList>
            <person name="Pino M."/>
            <person name="Di Conza J."/>
            <person name="Gutkind G."/>
        </authorList>
    </citation>
    <scope>NUCLEOTIDE SEQUENCE [LARGE SCALE GENOMIC DNA]</scope>
    <source>
        <strain evidence="1 2">MP06</strain>
    </source>
</reference>
<gene>
    <name evidence="1" type="ORF">P409_31935</name>
</gene>
<dbReference type="EMBL" id="JANX01000757">
    <property type="protein sequence ID" value="KGM30622.1"/>
    <property type="molecule type" value="Genomic_DNA"/>
</dbReference>
<name>A0A0A0D0K0_9PROT</name>
<feature type="non-terminal residue" evidence="1">
    <location>
        <position position="1"/>
    </location>
</feature>
<dbReference type="Proteomes" id="UP000029995">
    <property type="component" value="Unassembled WGS sequence"/>
</dbReference>
<evidence type="ECO:0008006" key="3">
    <source>
        <dbReference type="Google" id="ProtNLM"/>
    </source>
</evidence>
<comment type="caution">
    <text evidence="1">The sequence shown here is derived from an EMBL/GenBank/DDBJ whole genome shotgun (WGS) entry which is preliminary data.</text>
</comment>
<proteinExistence type="predicted"/>
<evidence type="ECO:0000313" key="2">
    <source>
        <dbReference type="Proteomes" id="UP000029995"/>
    </source>
</evidence>
<dbReference type="RefSeq" id="WP_034848102.1">
    <property type="nucleotide sequence ID" value="NZ_JANX01000757.1"/>
</dbReference>
<organism evidence="1 2">
    <name type="scientific">Inquilinus limosus MP06</name>
    <dbReference type="NCBI Taxonomy" id="1398085"/>
    <lineage>
        <taxon>Bacteria</taxon>
        <taxon>Pseudomonadati</taxon>
        <taxon>Pseudomonadota</taxon>
        <taxon>Alphaproteobacteria</taxon>
        <taxon>Rhodospirillales</taxon>
        <taxon>Rhodospirillaceae</taxon>
        <taxon>Inquilinus</taxon>
    </lineage>
</organism>
<evidence type="ECO:0000313" key="1">
    <source>
        <dbReference type="EMBL" id="KGM30622.1"/>
    </source>
</evidence>
<dbReference type="InterPro" id="IPR011727">
    <property type="entry name" value="CHP02117"/>
</dbReference>
<protein>
    <recommendedName>
        <fullName evidence="3">DUF2459 domain-containing protein</fullName>
    </recommendedName>
</protein>
<sequence length="71" mass="7525">AIRGTAALGQDGRGILAAPPGTGTYEAFYAAHGTYRPWRTCNVWTADALRAAGAPTALWAPFSFGVMWPLE</sequence>